<keyword evidence="1" id="KW-1185">Reference proteome</keyword>
<protein>
    <submittedName>
        <fullName evidence="2">Uncharacterized protein LOC115728266</fullName>
    </submittedName>
</protein>
<dbReference type="KEGG" id="rarg:115728266"/>
<gene>
    <name evidence="2" type="primary">LOC115728266</name>
</gene>
<dbReference type="RefSeq" id="XP_030514472.2">
    <property type="nucleotide sequence ID" value="XM_030658612.2"/>
</dbReference>
<dbReference type="AlphaFoldDB" id="A0A8B8MWJ5"/>
<sequence length="201" mass="23692">MESKTIKVMNRDMVKLDRFDGNNFSRWKDKKMFLLTALKISYILDPNLVPIEDPIPTTEGQEPNVEEIERVNKAKKKHDEDELLYRGHILNTLSDRLYDLFMEMKSAREIWNALEFKYRAGEQGTNKYPIVKYFDFKFIDTKLLLEQVHELQVLVNKIRALKIDIPEAFQVGAIITKLPSSWKNYGKRLMHKTDDVTLVQL</sequence>
<name>A0A8B8MWJ5_9MYRT</name>
<evidence type="ECO:0000313" key="2">
    <source>
        <dbReference type="RefSeq" id="XP_030514472.2"/>
    </source>
</evidence>
<proteinExistence type="predicted"/>
<organism evidence="1 2">
    <name type="scientific">Rhodamnia argentea</name>
    <dbReference type="NCBI Taxonomy" id="178133"/>
    <lineage>
        <taxon>Eukaryota</taxon>
        <taxon>Viridiplantae</taxon>
        <taxon>Streptophyta</taxon>
        <taxon>Embryophyta</taxon>
        <taxon>Tracheophyta</taxon>
        <taxon>Spermatophyta</taxon>
        <taxon>Magnoliopsida</taxon>
        <taxon>eudicotyledons</taxon>
        <taxon>Gunneridae</taxon>
        <taxon>Pentapetalae</taxon>
        <taxon>rosids</taxon>
        <taxon>malvids</taxon>
        <taxon>Myrtales</taxon>
        <taxon>Myrtaceae</taxon>
        <taxon>Myrtoideae</taxon>
        <taxon>Myrteae</taxon>
        <taxon>Australasian group</taxon>
        <taxon>Rhodamnia</taxon>
    </lineage>
</organism>
<evidence type="ECO:0000313" key="1">
    <source>
        <dbReference type="Proteomes" id="UP000827889"/>
    </source>
</evidence>
<dbReference type="Proteomes" id="UP000827889">
    <property type="component" value="Chromosome 9"/>
</dbReference>
<reference evidence="2" key="1">
    <citation type="submission" date="2025-08" db="UniProtKB">
        <authorList>
            <consortium name="RefSeq"/>
        </authorList>
    </citation>
    <scope>IDENTIFICATION</scope>
    <source>
        <tissue evidence="2">Leaf</tissue>
    </source>
</reference>
<dbReference type="Pfam" id="PF14223">
    <property type="entry name" value="Retrotran_gag_2"/>
    <property type="match status" value="1"/>
</dbReference>
<dbReference type="GeneID" id="115728266"/>
<dbReference type="PANTHER" id="PTHR47592:SF31">
    <property type="entry name" value="ZINC FINGER, CCHC-TYPE-RELATED"/>
    <property type="match status" value="1"/>
</dbReference>
<accession>A0A8B8MWJ5</accession>
<dbReference type="PANTHER" id="PTHR47592">
    <property type="entry name" value="PBF68 PROTEIN"/>
    <property type="match status" value="1"/>
</dbReference>